<dbReference type="InterPro" id="IPR052050">
    <property type="entry name" value="SecEffector_AnkRepeat"/>
</dbReference>
<dbReference type="CDD" id="cd09917">
    <property type="entry name" value="F-box_SF"/>
    <property type="match status" value="1"/>
</dbReference>
<evidence type="ECO:0000313" key="2">
    <source>
        <dbReference type="EMBL" id="AVK75522.1"/>
    </source>
</evidence>
<gene>
    <name evidence="2" type="ORF">pqer_cds_1100</name>
</gene>
<sequence>MVTMMTTIMTTDRQPAASSLADMPAEIIAHILGCLESLRDLAACAATCSALVDTTVLEAAASRFAHVTGPRLLEAGAPLCVIQRVVQDRALTDVPHEWVIAAARGGQIDVVEWVCNVATFPPASSSGAKRARRERDNPNLAPGPKRVRPDIGYDSPIVDALYESLNRGKHNAFVWLLDNWKRPVFGLPPSPSARLVESLLVEAIHVSGTPFDIIACVHGDCPSTRFTCSDTVRLAAADADRVDVITWLHSLGCRCNPPSPSDGDANDLFWRALYTGSAKVARWVYDTFGLCKRRHRYATEFQRIFVDMGSRGHASCAALLCNLGFGPLPVEFLIAAARAGHLDVLSQCMDDRPYDDNVDNTANNGAGERRSIVAVGWPSLAIGHAAAAAGHKNVVRWLAGRADARHNLSVGAARLALESGHFDVALVLHEAGIAPFDRWNSLCAALTGDIARTGHGPTAPVPTTMTLVAAYVDTCDLSVFVEALRWGGDQTVAFLCERYGTGHAQAAVDALAGSLLCKKALLWLRDNVAGICVADACAYFTMADVDAYPHDEPPPMCGCPKCTQDTFDPADHMDEAHCALDP</sequence>
<feature type="region of interest" description="Disordered" evidence="1">
    <location>
        <begin position="123"/>
        <end position="148"/>
    </location>
</feature>
<dbReference type="Gene3D" id="1.25.40.20">
    <property type="entry name" value="Ankyrin repeat-containing domain"/>
    <property type="match status" value="1"/>
</dbReference>
<dbReference type="EMBL" id="MG011689">
    <property type="protein sequence ID" value="AVK75522.1"/>
    <property type="molecule type" value="Genomic_DNA"/>
</dbReference>
<proteinExistence type="predicted"/>
<dbReference type="GeneID" id="36844663"/>
<dbReference type="PANTHER" id="PTHR46586">
    <property type="entry name" value="ANKYRIN REPEAT-CONTAINING PROTEIN"/>
    <property type="match status" value="1"/>
</dbReference>
<reference evidence="2" key="1">
    <citation type="journal article" date="2018" name="Nat. Commun.">
        <title>Diversity and evolution of the emerging Pandoraviridae family.</title>
        <authorList>
            <person name="Legendre M."/>
            <person name="Fabre E."/>
            <person name="Poirot O."/>
            <person name="Jeudy S."/>
            <person name="Lartigue A."/>
            <person name="Alempic J.M."/>
            <person name="Beucher L."/>
            <person name="Philippe N."/>
            <person name="Bertaux L."/>
            <person name="Christo-Foroux E."/>
            <person name="Labadie K."/>
            <person name="Coute Y."/>
            <person name="Abergel C."/>
            <person name="Claverie J.M."/>
        </authorList>
    </citation>
    <scope>NUCLEOTIDE SEQUENCE [LARGE SCALE GENOMIC DNA]</scope>
    <source>
        <strain evidence="2">Quercus</strain>
    </source>
</reference>
<evidence type="ECO:0000256" key="1">
    <source>
        <dbReference type="SAM" id="MobiDB-lite"/>
    </source>
</evidence>
<dbReference type="InterPro" id="IPR036047">
    <property type="entry name" value="F-box-like_dom_sf"/>
</dbReference>
<protein>
    <submittedName>
        <fullName evidence="2">F-box incomplete domain containing protein</fullName>
    </submittedName>
</protein>
<dbReference type="SUPFAM" id="SSF81383">
    <property type="entry name" value="F-box domain"/>
    <property type="match status" value="1"/>
</dbReference>
<name>A0A2U7UAU7_9VIRU</name>
<dbReference type="PANTHER" id="PTHR46586:SF3">
    <property type="entry name" value="ANKYRIN REPEAT-CONTAINING PROTEIN"/>
    <property type="match status" value="1"/>
</dbReference>
<accession>A0A2U7UAU7</accession>
<dbReference type="InterPro" id="IPR036770">
    <property type="entry name" value="Ankyrin_rpt-contain_sf"/>
</dbReference>
<dbReference type="SUPFAM" id="SSF48403">
    <property type="entry name" value="Ankyrin repeat"/>
    <property type="match status" value="1"/>
</dbReference>
<dbReference type="KEGG" id="vg:36844663"/>
<organism evidence="2">
    <name type="scientific">Pandoravirus quercus</name>
    <dbReference type="NCBI Taxonomy" id="2107709"/>
    <lineage>
        <taxon>Viruses</taxon>
        <taxon>Pandoravirus</taxon>
    </lineage>
</organism>
<dbReference type="RefSeq" id="YP_009483791.1">
    <property type="nucleotide sequence ID" value="NC_037667.1"/>
</dbReference>
<dbReference type="Proteomes" id="UP000248852">
    <property type="component" value="Segment"/>
</dbReference>